<evidence type="ECO:0000256" key="1">
    <source>
        <dbReference type="SAM" id="MobiDB-lite"/>
    </source>
</evidence>
<protein>
    <submittedName>
        <fullName evidence="2">Uncharacterized protein</fullName>
    </submittedName>
</protein>
<gene>
    <name evidence="2" type="ORF">OUZ56_007648</name>
</gene>
<sequence>MGKKRKKKAKNEDDSLANRSSGMRQREFGQSSACSWPFIINPVILATADALDIVFINNESSTRSDNHTFGKENHQLKCIH</sequence>
<feature type="compositionally biased region" description="Polar residues" evidence="1">
    <location>
        <begin position="17"/>
        <end position="28"/>
    </location>
</feature>
<evidence type="ECO:0000313" key="2">
    <source>
        <dbReference type="EMBL" id="KAK4022168.1"/>
    </source>
</evidence>
<name>A0ABR0AB08_9CRUS</name>
<organism evidence="2 3">
    <name type="scientific">Daphnia magna</name>
    <dbReference type="NCBI Taxonomy" id="35525"/>
    <lineage>
        <taxon>Eukaryota</taxon>
        <taxon>Metazoa</taxon>
        <taxon>Ecdysozoa</taxon>
        <taxon>Arthropoda</taxon>
        <taxon>Crustacea</taxon>
        <taxon>Branchiopoda</taxon>
        <taxon>Diplostraca</taxon>
        <taxon>Cladocera</taxon>
        <taxon>Anomopoda</taxon>
        <taxon>Daphniidae</taxon>
        <taxon>Daphnia</taxon>
    </lineage>
</organism>
<accession>A0ABR0AB08</accession>
<dbReference type="Proteomes" id="UP001234178">
    <property type="component" value="Unassembled WGS sequence"/>
</dbReference>
<dbReference type="EMBL" id="JAOYFB010000037">
    <property type="protein sequence ID" value="KAK4022168.1"/>
    <property type="molecule type" value="Genomic_DNA"/>
</dbReference>
<proteinExistence type="predicted"/>
<feature type="region of interest" description="Disordered" evidence="1">
    <location>
        <begin position="1"/>
        <end position="28"/>
    </location>
</feature>
<evidence type="ECO:0000313" key="3">
    <source>
        <dbReference type="Proteomes" id="UP001234178"/>
    </source>
</evidence>
<comment type="caution">
    <text evidence="2">The sequence shown here is derived from an EMBL/GenBank/DDBJ whole genome shotgun (WGS) entry which is preliminary data.</text>
</comment>
<keyword evidence="3" id="KW-1185">Reference proteome</keyword>
<reference evidence="2 3" key="1">
    <citation type="journal article" date="2023" name="Nucleic Acids Res.">
        <title>The hologenome of Daphnia magna reveals possible DNA methylation and microbiome-mediated evolution of the host genome.</title>
        <authorList>
            <person name="Chaturvedi A."/>
            <person name="Li X."/>
            <person name="Dhandapani V."/>
            <person name="Marshall H."/>
            <person name="Kissane S."/>
            <person name="Cuenca-Cambronero M."/>
            <person name="Asole G."/>
            <person name="Calvet F."/>
            <person name="Ruiz-Romero M."/>
            <person name="Marangio P."/>
            <person name="Guigo R."/>
            <person name="Rago D."/>
            <person name="Mirbahai L."/>
            <person name="Eastwood N."/>
            <person name="Colbourne J.K."/>
            <person name="Zhou J."/>
            <person name="Mallon E."/>
            <person name="Orsini L."/>
        </authorList>
    </citation>
    <scope>NUCLEOTIDE SEQUENCE [LARGE SCALE GENOMIC DNA]</scope>
    <source>
        <strain evidence="2">LRV0_1</strain>
    </source>
</reference>